<accession>A0AAW8NMD5</accession>
<reference evidence="3 5" key="1">
    <citation type="journal article" date="2022" name="bioRxiv">
        <title>Prophages regulate Shewanella fidelis 3313 motility and biofilm formation: implications for gut colonization dynamics in Ciona robusta.</title>
        <authorList>
            <person name="Natarajan O."/>
            <person name="Gibboney S.L."/>
            <person name="Young M.N."/>
            <person name="Lim S.J."/>
            <person name="Pluta N."/>
            <person name="Atkinson C.G."/>
            <person name="Leigh B.A."/>
            <person name="Liberti A."/>
            <person name="Kees E.D."/>
            <person name="Breitbart M."/>
            <person name="Gralnick J.A."/>
            <person name="Dishaw L.J."/>
        </authorList>
    </citation>
    <scope>NUCLEOTIDE SEQUENCE [LARGE SCALE GENOMIC DNA]</scope>
    <source>
        <strain evidence="3 5">JG4066</strain>
    </source>
</reference>
<evidence type="ECO:0000313" key="4">
    <source>
        <dbReference type="Proteomes" id="UP001259340"/>
    </source>
</evidence>
<dbReference type="Gene3D" id="2.40.50.870">
    <property type="entry name" value="Protein of unknown function (DUF3299)"/>
    <property type="match status" value="1"/>
</dbReference>
<reference evidence="2" key="2">
    <citation type="submission" date="2022-11" db="EMBL/GenBank/DDBJ databases">
        <title>Prophages regulate Shewanella fidelis motility and biofilm formation: implications for gut colonization dynamics in Ciona robusta.</title>
        <authorList>
            <person name="Natarajan O."/>
            <person name="Gibboney S.L."/>
            <person name="Young M.N."/>
            <person name="Lim S.J."/>
            <person name="Pluta N."/>
            <person name="Atkinson C.G.F."/>
            <person name="Leigh B.A."/>
            <person name="Liberti A."/>
            <person name="Kees E."/>
            <person name="Breitbart M."/>
            <person name="Gralnick J."/>
            <person name="Dishaw L.J."/>
        </authorList>
    </citation>
    <scope>NUCLEOTIDE SEQUENCE</scope>
    <source>
        <strain evidence="2">3313</strain>
    </source>
</reference>
<gene>
    <name evidence="2" type="ORF">OS133_04535</name>
    <name evidence="3" type="ORF">OS134_08495</name>
</gene>
<evidence type="ECO:0000313" key="5">
    <source>
        <dbReference type="Proteomes" id="UP001271263"/>
    </source>
</evidence>
<feature type="chain" id="PRO_5043712468" evidence="1">
    <location>
        <begin position="18"/>
        <end position="244"/>
    </location>
</feature>
<feature type="signal peptide" evidence="1">
    <location>
        <begin position="1"/>
        <end position="17"/>
    </location>
</feature>
<name>A0AAW8NMD5_9GAMM</name>
<dbReference type="AlphaFoldDB" id="A0AAW8NMD5"/>
<evidence type="ECO:0000256" key="1">
    <source>
        <dbReference type="SAM" id="SignalP"/>
    </source>
</evidence>
<dbReference type="InterPro" id="IPR021727">
    <property type="entry name" value="DUF3299"/>
</dbReference>
<protein>
    <submittedName>
        <fullName evidence="2">DUF3299 domain-containing protein</fullName>
    </submittedName>
</protein>
<evidence type="ECO:0000313" key="2">
    <source>
        <dbReference type="EMBL" id="MDR8522949.1"/>
    </source>
</evidence>
<dbReference type="RefSeq" id="WP_310654118.1">
    <property type="nucleotide sequence ID" value="NZ_JAPMLA010000003.1"/>
</dbReference>
<organism evidence="2 4">
    <name type="scientific">Shewanella fidelis</name>
    <dbReference type="NCBI Taxonomy" id="173509"/>
    <lineage>
        <taxon>Bacteria</taxon>
        <taxon>Pseudomonadati</taxon>
        <taxon>Pseudomonadota</taxon>
        <taxon>Gammaproteobacteria</taxon>
        <taxon>Alteromonadales</taxon>
        <taxon>Shewanellaceae</taxon>
        <taxon>Shewanella</taxon>
    </lineage>
</organism>
<comment type="caution">
    <text evidence="2">The sequence shown here is derived from an EMBL/GenBank/DDBJ whole genome shotgun (WGS) entry which is preliminary data.</text>
</comment>
<dbReference type="Proteomes" id="UP001259340">
    <property type="component" value="Unassembled WGS sequence"/>
</dbReference>
<dbReference type="EMBL" id="JAPMLE010000001">
    <property type="protein sequence ID" value="MDR8522949.1"/>
    <property type="molecule type" value="Genomic_DNA"/>
</dbReference>
<proteinExistence type="predicted"/>
<dbReference type="EMBL" id="JAPMLD010000003">
    <property type="protein sequence ID" value="MDW4824090.1"/>
    <property type="molecule type" value="Genomic_DNA"/>
</dbReference>
<sequence length="244" mass="27004">MKKVLLMLLSLSFAIHADSEMANGQPLTRQVLALQTLEEQALDWQVLAPIINEPDVSLPEVTETQKRLLAIVVQLQDSARAVDKETAVNARQRLIDDGVDVAAALDARARYMLLAQRRAESLNTDVNGKLVNMSGFVVPTKFNGVKAVEFLLLPYAGACIHMPPPAANQIVKLSYPPGFEVENVQFPVTVRGTINADKQTELVQLVDGKMNVTMGYAMDALTIEKYYPDTMEAIQQRDHKEHAH</sequence>
<keyword evidence="5" id="KW-1185">Reference proteome</keyword>
<evidence type="ECO:0000313" key="3">
    <source>
        <dbReference type="EMBL" id="MDW4824090.1"/>
    </source>
</evidence>
<dbReference type="Proteomes" id="UP001271263">
    <property type="component" value="Unassembled WGS sequence"/>
</dbReference>
<keyword evidence="1" id="KW-0732">Signal</keyword>
<dbReference type="Pfam" id="PF11736">
    <property type="entry name" value="DUF3299"/>
    <property type="match status" value="1"/>
</dbReference>